<dbReference type="AlphaFoldDB" id="A0A2H0BFD6"/>
<dbReference type="GO" id="GO:0009097">
    <property type="term" value="P:isoleucine biosynthetic process"/>
    <property type="evidence" value="ECO:0007669"/>
    <property type="project" value="TreeGrafter"/>
</dbReference>
<evidence type="ECO:0000313" key="5">
    <source>
        <dbReference type="EMBL" id="PIP56387.1"/>
    </source>
</evidence>
<name>A0A2H0BFD6_UNCKA</name>
<dbReference type="GO" id="GO:0006565">
    <property type="term" value="P:L-serine catabolic process"/>
    <property type="evidence" value="ECO:0007669"/>
    <property type="project" value="TreeGrafter"/>
</dbReference>
<sequence>MNASQFANDYALPWPETPLQNVGNVWLKREDHNVTGSVKSRGMVWQIAHMVEGNHREIVVSSSGNASVAAAYYCQVAGITLHAFVPPFIEPVRFERLSSYGAIIHKQEMAIQGAIDFSHKHSIPYVRQSKDSNATKGYQALWDEIQQQIKTQGENVDGVSIFFPVSSGTTVQGFWEGIVMADTPRESMPQIHVVQSQHINTIASKFDTTFRKKARSIVTGIVARQTDRKELVIDAVKATNGSGWIVTDDEVLSAINTLTEYGVTDFSKEGALAYAGFIKAQTVNFKINSHVVVVLT</sequence>
<protein>
    <recommendedName>
        <fullName evidence="4">Tryptophan synthase beta chain-like PALP domain-containing protein</fullName>
    </recommendedName>
</protein>
<dbReference type="InterPro" id="IPR050147">
    <property type="entry name" value="Ser/Thr_Dehydratase"/>
</dbReference>
<evidence type="ECO:0000256" key="1">
    <source>
        <dbReference type="ARBA" id="ARBA00001933"/>
    </source>
</evidence>
<proteinExistence type="predicted"/>
<dbReference type="Proteomes" id="UP000228495">
    <property type="component" value="Unassembled WGS sequence"/>
</dbReference>
<dbReference type="InterPro" id="IPR001926">
    <property type="entry name" value="TrpB-like_PALP"/>
</dbReference>
<dbReference type="InterPro" id="IPR036052">
    <property type="entry name" value="TrpB-like_PALP_sf"/>
</dbReference>
<reference evidence="5 6" key="1">
    <citation type="submission" date="2017-09" db="EMBL/GenBank/DDBJ databases">
        <title>Depth-based differentiation of microbial function through sediment-hosted aquifers and enrichment of novel symbionts in the deep terrestrial subsurface.</title>
        <authorList>
            <person name="Probst A.J."/>
            <person name="Ladd B."/>
            <person name="Jarett J.K."/>
            <person name="Geller-Mcgrath D.E."/>
            <person name="Sieber C.M."/>
            <person name="Emerson J.B."/>
            <person name="Anantharaman K."/>
            <person name="Thomas B.C."/>
            <person name="Malmstrom R."/>
            <person name="Stieglmeier M."/>
            <person name="Klingl A."/>
            <person name="Woyke T."/>
            <person name="Ryan C.M."/>
            <person name="Banfield J.F."/>
        </authorList>
    </citation>
    <scope>NUCLEOTIDE SEQUENCE [LARGE SCALE GENOMIC DNA]</scope>
    <source>
        <strain evidence="5">CG22_combo_CG10-13_8_21_14_all_39_12</strain>
    </source>
</reference>
<dbReference type="PANTHER" id="PTHR48078">
    <property type="entry name" value="THREONINE DEHYDRATASE, MITOCHONDRIAL-RELATED"/>
    <property type="match status" value="1"/>
</dbReference>
<dbReference type="EMBL" id="PCSU01000056">
    <property type="protein sequence ID" value="PIP56387.1"/>
    <property type="molecule type" value="Genomic_DNA"/>
</dbReference>
<dbReference type="Pfam" id="PF00291">
    <property type="entry name" value="PALP"/>
    <property type="match status" value="1"/>
</dbReference>
<evidence type="ECO:0000256" key="2">
    <source>
        <dbReference type="ARBA" id="ARBA00022898"/>
    </source>
</evidence>
<comment type="caution">
    <text evidence="5">The sequence shown here is derived from an EMBL/GenBank/DDBJ whole genome shotgun (WGS) entry which is preliminary data.</text>
</comment>
<dbReference type="GO" id="GO:0006567">
    <property type="term" value="P:L-threonine catabolic process"/>
    <property type="evidence" value="ECO:0007669"/>
    <property type="project" value="TreeGrafter"/>
</dbReference>
<keyword evidence="2" id="KW-0663">Pyridoxal phosphate</keyword>
<keyword evidence="3" id="KW-0456">Lyase</keyword>
<dbReference type="GO" id="GO:0004794">
    <property type="term" value="F:threonine deaminase activity"/>
    <property type="evidence" value="ECO:0007669"/>
    <property type="project" value="TreeGrafter"/>
</dbReference>
<evidence type="ECO:0000313" key="6">
    <source>
        <dbReference type="Proteomes" id="UP000228495"/>
    </source>
</evidence>
<dbReference type="PANTHER" id="PTHR48078:SF6">
    <property type="entry name" value="L-THREONINE DEHYDRATASE CATABOLIC TDCB"/>
    <property type="match status" value="1"/>
</dbReference>
<dbReference type="GO" id="GO:0003941">
    <property type="term" value="F:L-serine ammonia-lyase activity"/>
    <property type="evidence" value="ECO:0007669"/>
    <property type="project" value="TreeGrafter"/>
</dbReference>
<evidence type="ECO:0000259" key="4">
    <source>
        <dbReference type="Pfam" id="PF00291"/>
    </source>
</evidence>
<dbReference type="SUPFAM" id="SSF53686">
    <property type="entry name" value="Tryptophan synthase beta subunit-like PLP-dependent enzymes"/>
    <property type="match status" value="1"/>
</dbReference>
<organism evidence="5 6">
    <name type="scientific">candidate division WWE3 bacterium CG22_combo_CG10-13_8_21_14_all_39_12</name>
    <dbReference type="NCBI Taxonomy" id="1975094"/>
    <lineage>
        <taxon>Bacteria</taxon>
        <taxon>Katanobacteria</taxon>
    </lineage>
</organism>
<accession>A0A2H0BFD6</accession>
<dbReference type="Gene3D" id="3.40.50.1100">
    <property type="match status" value="2"/>
</dbReference>
<feature type="domain" description="Tryptophan synthase beta chain-like PALP" evidence="4">
    <location>
        <begin position="23"/>
        <end position="296"/>
    </location>
</feature>
<evidence type="ECO:0000256" key="3">
    <source>
        <dbReference type="ARBA" id="ARBA00023239"/>
    </source>
</evidence>
<gene>
    <name evidence="5" type="ORF">COX05_03205</name>
</gene>
<comment type="cofactor">
    <cofactor evidence="1">
        <name>pyridoxal 5'-phosphate</name>
        <dbReference type="ChEBI" id="CHEBI:597326"/>
    </cofactor>
</comment>